<protein>
    <submittedName>
        <fullName evidence="4">FG-GAP-like repeat-containing protein</fullName>
    </submittedName>
</protein>
<proteinExistence type="predicted"/>
<keyword evidence="5" id="KW-1185">Reference proteome</keyword>
<feature type="chain" id="PRO_5045608718" evidence="2">
    <location>
        <begin position="38"/>
        <end position="579"/>
    </location>
</feature>
<accession>A0ABU3QTI2</accession>
<name>A0ABU3QTI2_9ACTN</name>
<feature type="signal peptide" evidence="2">
    <location>
        <begin position="1"/>
        <end position="37"/>
    </location>
</feature>
<dbReference type="InterPro" id="IPR036691">
    <property type="entry name" value="Endo/exonu/phosph_ase_sf"/>
</dbReference>
<evidence type="ECO:0000313" key="4">
    <source>
        <dbReference type="EMBL" id="MDT9686054.1"/>
    </source>
</evidence>
<dbReference type="EMBL" id="JAWCTQ010000054">
    <property type="protein sequence ID" value="MDT9686054.1"/>
    <property type="molecule type" value="Genomic_DNA"/>
</dbReference>
<dbReference type="InterPro" id="IPR028994">
    <property type="entry name" value="Integrin_alpha_N"/>
</dbReference>
<comment type="caution">
    <text evidence="4">The sequence shown here is derived from an EMBL/GenBank/DDBJ whole genome shotgun (WGS) entry which is preliminary data.</text>
</comment>
<dbReference type="SUPFAM" id="SSF69318">
    <property type="entry name" value="Integrin alpha N-terminal domain"/>
    <property type="match status" value="1"/>
</dbReference>
<gene>
    <name evidence="4" type="ORF">RND61_28870</name>
</gene>
<feature type="domain" description="Endonuclease/exonuclease/phosphatase" evidence="3">
    <location>
        <begin position="50"/>
        <end position="307"/>
    </location>
</feature>
<dbReference type="Pfam" id="PF13517">
    <property type="entry name" value="FG-GAP_3"/>
    <property type="match status" value="2"/>
</dbReference>
<evidence type="ECO:0000259" key="3">
    <source>
        <dbReference type="Pfam" id="PF03372"/>
    </source>
</evidence>
<evidence type="ECO:0000256" key="1">
    <source>
        <dbReference type="ARBA" id="ARBA00022729"/>
    </source>
</evidence>
<dbReference type="Gene3D" id="3.60.10.10">
    <property type="entry name" value="Endonuclease/exonuclease/phosphatase"/>
    <property type="match status" value="1"/>
</dbReference>
<dbReference type="Gene3D" id="2.130.10.130">
    <property type="entry name" value="Integrin alpha, N-terminal"/>
    <property type="match status" value="1"/>
</dbReference>
<dbReference type="Pfam" id="PF03372">
    <property type="entry name" value="Exo_endo_phos"/>
    <property type="match status" value="1"/>
</dbReference>
<dbReference type="Proteomes" id="UP001250181">
    <property type="component" value="Unassembled WGS sequence"/>
</dbReference>
<organism evidence="4 5">
    <name type="scientific">Streptomyces tamarix</name>
    <dbReference type="NCBI Taxonomy" id="3078565"/>
    <lineage>
        <taxon>Bacteria</taxon>
        <taxon>Bacillati</taxon>
        <taxon>Actinomycetota</taxon>
        <taxon>Actinomycetes</taxon>
        <taxon>Kitasatosporales</taxon>
        <taxon>Streptomycetaceae</taxon>
        <taxon>Streptomyces</taxon>
    </lineage>
</organism>
<evidence type="ECO:0000313" key="5">
    <source>
        <dbReference type="Proteomes" id="UP001250181"/>
    </source>
</evidence>
<keyword evidence="1 2" id="KW-0732">Signal</keyword>
<sequence>MGRTRRTARPARAVASFLAAALTALSATALGTGPARAAEVRPSVPQLTVVSWNICGEAGGTRGQDGYCPYRNEPEKKIEQVAQLVDEHRADVVMLQEVCGGAAGSHMDLLQQRLGPAWSLRHAVGARPDGRTDCRGTLTGQLGVLLAVRGTVTATHSENTLPPHPDGTDLQTLPALCVSVAGWTTTPCTTHVIPDQEERAGQQIRNVKAFVDRLAPHDAVLGGDFNRNAGAAVMQPLTGTAERCIDASTYHRWDRETQQHAFHKLDHFFTTRPSYGTRFASCAVDTGRMDQTINEPDSGEPNGYSDHAPIIGTLRGAPVPGDMTGDGRPDLVAVDVEGRLRLYAGNGTGGLTSGHTEIGARGWLTASVTHRGDFTGDGYEDVVARVGTELRVYPNRGDGTIATPTVVGTGLPADARFVAVGDSTGDGHPDLVAVYGDKLWLYAGDPAARPGLRTPVEIGSRGWNAMTVTAPGDADRDGRPDLLVRDTGTGDLWLYRGQAAGGFGARTAYGHHYGTTNRPLLAGAADANADGTADLWATTDEGSGTLLFYAGATNSSGNPSDGPRTTVGTGGWNSIVLIG</sequence>
<dbReference type="SUPFAM" id="SSF56219">
    <property type="entry name" value="DNase I-like"/>
    <property type="match status" value="1"/>
</dbReference>
<dbReference type="PANTHER" id="PTHR46580">
    <property type="entry name" value="SENSOR KINASE-RELATED"/>
    <property type="match status" value="1"/>
</dbReference>
<dbReference type="RefSeq" id="WP_315881088.1">
    <property type="nucleotide sequence ID" value="NZ_JAWCTQ010000054.1"/>
</dbReference>
<dbReference type="InterPro" id="IPR013517">
    <property type="entry name" value="FG-GAP"/>
</dbReference>
<dbReference type="InterPro" id="IPR005135">
    <property type="entry name" value="Endo/exonuclease/phosphatase"/>
</dbReference>
<reference evidence="4 5" key="1">
    <citation type="submission" date="2023-09" db="EMBL/GenBank/DDBJ databases">
        <title>Streptomyces sp. nov.: A antagonism against Alternaria gaisen Producing Streptochlin, Isolated from Tamarix root soil.</title>
        <authorList>
            <person name="Chen Y."/>
        </authorList>
    </citation>
    <scope>NUCLEOTIDE SEQUENCE [LARGE SCALE GENOMIC DNA]</scope>
    <source>
        <strain evidence="4 5">TRM76323</strain>
    </source>
</reference>
<evidence type="ECO:0000256" key="2">
    <source>
        <dbReference type="SAM" id="SignalP"/>
    </source>
</evidence>